<feature type="region of interest" description="Disordered" evidence="5">
    <location>
        <begin position="567"/>
        <end position="586"/>
    </location>
</feature>
<evidence type="ECO:0000256" key="4">
    <source>
        <dbReference type="ARBA" id="ARBA00023263"/>
    </source>
</evidence>
<feature type="domain" description="Major fimbrium tip subunit FimD third Ig-like" evidence="7">
    <location>
        <begin position="400"/>
        <end position="512"/>
    </location>
</feature>
<dbReference type="GO" id="GO:0009289">
    <property type="term" value="C:pilus"/>
    <property type="evidence" value="ECO:0007669"/>
    <property type="project" value="UniProtKB-SubCell"/>
</dbReference>
<evidence type="ECO:0000256" key="2">
    <source>
        <dbReference type="ARBA" id="ARBA00006011"/>
    </source>
</evidence>
<evidence type="ECO:0000256" key="3">
    <source>
        <dbReference type="ARBA" id="ARBA00022729"/>
    </source>
</evidence>
<dbReference type="Pfam" id="PF06321">
    <property type="entry name" value="P_gingi_FimA"/>
    <property type="match status" value="1"/>
</dbReference>
<dbReference type="InterPro" id="IPR029141">
    <property type="entry name" value="FimA_N"/>
</dbReference>
<evidence type="ECO:0000256" key="5">
    <source>
        <dbReference type="SAM" id="MobiDB-lite"/>
    </source>
</evidence>
<organism evidence="8 9">
    <name type="scientific">Bacteroides pyogenes JCM 6292</name>
    <dbReference type="NCBI Taxonomy" id="1235809"/>
    <lineage>
        <taxon>Bacteria</taxon>
        <taxon>Pseudomonadati</taxon>
        <taxon>Bacteroidota</taxon>
        <taxon>Bacteroidia</taxon>
        <taxon>Bacteroidales</taxon>
        <taxon>Bacteroidaceae</taxon>
        <taxon>Bacteroides</taxon>
    </lineage>
</organism>
<evidence type="ECO:0000256" key="1">
    <source>
        <dbReference type="ARBA" id="ARBA00004561"/>
    </source>
</evidence>
<evidence type="ECO:0000313" key="8">
    <source>
        <dbReference type="EMBL" id="GAE16297.1"/>
    </source>
</evidence>
<name>W4P958_9BACE</name>
<protein>
    <submittedName>
        <fullName evidence="8">Putative phosphohydrolase</fullName>
    </submittedName>
</protein>
<comment type="caution">
    <text evidence="8">The sequence shown here is derived from an EMBL/GenBank/DDBJ whole genome shotgun (WGS) entry which is preliminary data.</text>
</comment>
<dbReference type="GO" id="GO:0016787">
    <property type="term" value="F:hydrolase activity"/>
    <property type="evidence" value="ECO:0007669"/>
    <property type="project" value="UniProtKB-KW"/>
</dbReference>
<dbReference type="Pfam" id="PF26306">
    <property type="entry name" value="FimD_3rd"/>
    <property type="match status" value="1"/>
</dbReference>
<sequence>MIKYIYQFSLLFSVCLFIGSCTSEEEPIAKKADRTNSYAIRFNTSVLQPVATRATEAGNHYDPLNENVITVMDAFLYDASGAQQGYYSTRKGDLVISSGSNPANGAIADAVEGTATIYVPKDPGIAGAYTGKNYTLYVLVNYHGSENLEDKTLPQIRTIALNSSALNPNSIEKQKDFLMDGNVPTGSMTWATSNTYDITANTGKVVELSRAAAKIRLRVKEIDVKDGNEKFVLNGEPTVSLVNYSDKTSLLAGSPLSLSLSDLQSTEYQPMKRKEYEGEQFYARTVPFYSYENSWTHNGDFRTYLILRLNLTGQTTHITKDYYYSIPVNYLFPKPGMNEEQKAGISKLQRNHLYDIVCNIRQLGNLEPGKPTEITGYVTVQKWDEPDQIDGSISKAHYLVVKELTPEMPNIHVRDVQYLSDLDIDLSKLNIRTTHTEYDYLGNAHTVHGTNANGKIKITTIIKNGLKYLHIESPIPINYVPLTIDFRVQHVKEPGETGAPLFQDVKVTQYPPIYVTAEKSTGNPIYWYSAFGSYNRNGLDANGNPQAGYQQNNTLFKVTTLVPEEGQIVGDPTLGNSDGHTGRDEEANKITSPEFIIASQWGMSIPVPQYTTVNDVKYGWQDWLNINTENFFIDEYKYWTQYGWRTSRYRDYNNAESRAHNYWEDKYGKTGEKYIYGDQYGRKEIEAYRMFTFEKDGYWRIPSMAELALIVKIQSDPNSAVKNLLWGSEYWSAKNHYAYDFKNKREIHKRAKDLVAIRPVFDTYNK</sequence>
<feature type="domain" description="Major fimbrial subunit protein N-terminal" evidence="6">
    <location>
        <begin position="52"/>
        <end position="205"/>
    </location>
</feature>
<evidence type="ECO:0000259" key="6">
    <source>
        <dbReference type="Pfam" id="PF06321"/>
    </source>
</evidence>
<gene>
    <name evidence="8" type="ORF">JCM6292_2701</name>
</gene>
<reference evidence="8 9" key="1">
    <citation type="journal article" date="2014" name="Genome Announc.">
        <title>Draft Genome Sequences of Three Strains of Bacteroides pyogenes Isolated from a Cat and Swine.</title>
        <authorList>
            <person name="Sakamoto M."/>
            <person name="Oshima K."/>
            <person name="Suda W."/>
            <person name="Kitamura K."/>
            <person name="Iida T."/>
            <person name="Hattori M."/>
            <person name="Ohkuma M."/>
        </authorList>
    </citation>
    <scope>NUCLEOTIDE SEQUENCE [LARGE SCALE GENOMIC DNA]</scope>
    <source>
        <strain evidence="8 9">JCM 6292</strain>
    </source>
</reference>
<dbReference type="InterPro" id="IPR058822">
    <property type="entry name" value="Ig-like_FimD_3rd"/>
</dbReference>
<evidence type="ECO:0000259" key="7">
    <source>
        <dbReference type="Pfam" id="PF26306"/>
    </source>
</evidence>
<comment type="similarity">
    <text evidence="2">Belongs to the bacteroidetes fimbrillin superfamily. FimA/Mfa1 family.</text>
</comment>
<proteinExistence type="inferred from homology"/>
<keyword evidence="4" id="KW-0281">Fimbrium</keyword>
<dbReference type="EMBL" id="BAIQ01000031">
    <property type="protein sequence ID" value="GAE16297.1"/>
    <property type="molecule type" value="Genomic_DNA"/>
</dbReference>
<evidence type="ECO:0000313" key="9">
    <source>
        <dbReference type="Proteomes" id="UP000018861"/>
    </source>
</evidence>
<keyword evidence="8" id="KW-0378">Hydrolase</keyword>
<comment type="subcellular location">
    <subcellularLocation>
        <location evidence="1">Fimbrium</location>
    </subcellularLocation>
</comment>
<dbReference type="PROSITE" id="PS51257">
    <property type="entry name" value="PROKAR_LIPOPROTEIN"/>
    <property type="match status" value="1"/>
</dbReference>
<accession>W4P958</accession>
<keyword evidence="3" id="KW-0732">Signal</keyword>
<dbReference type="AlphaFoldDB" id="W4P958"/>
<dbReference type="Proteomes" id="UP000018861">
    <property type="component" value="Unassembled WGS sequence"/>
</dbReference>
<dbReference type="Gene3D" id="2.60.40.3690">
    <property type="match status" value="1"/>
</dbReference>